<name>A0ABQ8NQ04_PYRGI</name>
<evidence type="ECO:0000256" key="1">
    <source>
        <dbReference type="SAM" id="MobiDB-lite"/>
    </source>
</evidence>
<dbReference type="EMBL" id="JABSND010000061">
    <property type="protein sequence ID" value="KAI6299879.1"/>
    <property type="molecule type" value="Genomic_DNA"/>
</dbReference>
<feature type="region of interest" description="Disordered" evidence="1">
    <location>
        <begin position="92"/>
        <end position="124"/>
    </location>
</feature>
<dbReference type="Proteomes" id="UP001059893">
    <property type="component" value="Unassembled WGS sequence"/>
</dbReference>
<comment type="caution">
    <text evidence="2">The sequence shown here is derived from an EMBL/GenBank/DDBJ whole genome shotgun (WGS) entry which is preliminary data.</text>
</comment>
<evidence type="ECO:0000313" key="3">
    <source>
        <dbReference type="Proteomes" id="UP001059893"/>
    </source>
</evidence>
<accession>A0ABQ8NQ04</accession>
<proteinExistence type="predicted"/>
<gene>
    <name evidence="2" type="ORF">MCOR33_004267</name>
</gene>
<keyword evidence="3" id="KW-1185">Reference proteome</keyword>
<protein>
    <submittedName>
        <fullName evidence="2">Uncharacterized protein</fullName>
    </submittedName>
</protein>
<organism evidence="2 3">
    <name type="scientific">Pyricularia grisea</name>
    <name type="common">Crabgrass-specific blast fungus</name>
    <name type="synonym">Magnaporthe grisea</name>
    <dbReference type="NCBI Taxonomy" id="148305"/>
    <lineage>
        <taxon>Eukaryota</taxon>
        <taxon>Fungi</taxon>
        <taxon>Dikarya</taxon>
        <taxon>Ascomycota</taxon>
        <taxon>Pezizomycotina</taxon>
        <taxon>Sordariomycetes</taxon>
        <taxon>Sordariomycetidae</taxon>
        <taxon>Magnaporthales</taxon>
        <taxon>Pyriculariaceae</taxon>
        <taxon>Pyricularia</taxon>
    </lineage>
</organism>
<sequence length="124" mass="13918">MACKGIRIGPRYGSKGSYLTQAWVGRCRSPEWLMLRRGRCCVASKGKSPIGITGSHRMYCVLPVRYSSSRRISRPNPPSRETLERLIWFGQQGPPSHSRWRGEPPSRVSPVLEQPARGQISADP</sequence>
<reference evidence="2" key="1">
    <citation type="submission" date="2021-01" db="EMBL/GenBank/DDBJ databases">
        <title>Deciphering the adaptive evolutionary patterns associated with biogeogrpahic diversity in the finger millet blast pathogen Magnaporthe oryzae in Eastern Africa.</title>
        <authorList>
            <person name="Onyema G."/>
            <person name="Shittu T.A."/>
            <person name="Dodsworth S."/>
            <person name="Devilliers S."/>
            <person name="Muthumeenakshi S."/>
            <person name="Sreenivasaprasad S."/>
        </authorList>
    </citation>
    <scope>NUCLEOTIDE SEQUENCE</scope>
    <source>
        <strain evidence="2">D15/s37</strain>
    </source>
</reference>
<evidence type="ECO:0000313" key="2">
    <source>
        <dbReference type="EMBL" id="KAI6299879.1"/>
    </source>
</evidence>